<evidence type="ECO:0000313" key="4">
    <source>
        <dbReference type="Proteomes" id="UP000190750"/>
    </source>
</evidence>
<dbReference type="InterPro" id="IPR029058">
    <property type="entry name" value="AB_hydrolase_fold"/>
</dbReference>
<dbReference type="InterPro" id="IPR003386">
    <property type="entry name" value="LACT/PDAT_acylTrfase"/>
</dbReference>
<dbReference type="InterPro" id="IPR024983">
    <property type="entry name" value="CHAT_dom"/>
</dbReference>
<protein>
    <submittedName>
        <fullName evidence="3">Uncharacterized protein</fullName>
    </submittedName>
</protein>
<evidence type="ECO:0000259" key="1">
    <source>
        <dbReference type="Pfam" id="PF12770"/>
    </source>
</evidence>
<accession>A0A1T1AR84</accession>
<organism evidence="3 4">
    <name type="scientific">Rhodoferax fermentans</name>
    <dbReference type="NCBI Taxonomy" id="28066"/>
    <lineage>
        <taxon>Bacteria</taxon>
        <taxon>Pseudomonadati</taxon>
        <taxon>Pseudomonadota</taxon>
        <taxon>Betaproteobacteria</taxon>
        <taxon>Burkholderiales</taxon>
        <taxon>Comamonadaceae</taxon>
        <taxon>Rhodoferax</taxon>
    </lineage>
</organism>
<name>A0A1T1AR84_RHOFE</name>
<dbReference type="Pfam" id="PF12770">
    <property type="entry name" value="CHAT"/>
    <property type="match status" value="1"/>
</dbReference>
<dbReference type="InterPro" id="IPR046880">
    <property type="entry name" value="TPR-S"/>
</dbReference>
<feature type="domain" description="DUF7379" evidence="2">
    <location>
        <begin position="167"/>
        <end position="254"/>
    </location>
</feature>
<proteinExistence type="predicted"/>
<dbReference type="STRING" id="28066.RF819_07625"/>
<dbReference type="Gene3D" id="3.40.50.1460">
    <property type="match status" value="1"/>
</dbReference>
<dbReference type="Gene3D" id="3.40.50.1820">
    <property type="entry name" value="alpha/beta hydrolase"/>
    <property type="match status" value="2"/>
</dbReference>
<dbReference type="RefSeq" id="WP_078364434.1">
    <property type="nucleotide sequence ID" value="NZ_MTJN01000002.1"/>
</dbReference>
<keyword evidence="4" id="KW-1185">Reference proteome</keyword>
<feature type="domain" description="CHAT" evidence="1">
    <location>
        <begin position="1191"/>
        <end position="1472"/>
    </location>
</feature>
<dbReference type="GO" id="GO:0006629">
    <property type="term" value="P:lipid metabolic process"/>
    <property type="evidence" value="ECO:0007669"/>
    <property type="project" value="InterPro"/>
</dbReference>
<gene>
    <name evidence="3" type="ORF">RF819_07625</name>
</gene>
<dbReference type="OrthoDB" id="869379at2"/>
<dbReference type="InterPro" id="IPR055803">
    <property type="entry name" value="DUF7379"/>
</dbReference>
<dbReference type="Pfam" id="PF20308">
    <property type="entry name" value="TPR-S"/>
    <property type="match status" value="1"/>
</dbReference>
<dbReference type="GO" id="GO:0008374">
    <property type="term" value="F:O-acyltransferase activity"/>
    <property type="evidence" value="ECO:0007669"/>
    <property type="project" value="InterPro"/>
</dbReference>
<dbReference type="SUPFAM" id="SSF52129">
    <property type="entry name" value="Caspase-like"/>
    <property type="match status" value="1"/>
</dbReference>
<dbReference type="Pfam" id="PF02450">
    <property type="entry name" value="LCAT"/>
    <property type="match status" value="1"/>
</dbReference>
<dbReference type="SUPFAM" id="SSF53474">
    <property type="entry name" value="alpha/beta-Hydrolases"/>
    <property type="match status" value="2"/>
</dbReference>
<dbReference type="InterPro" id="IPR029030">
    <property type="entry name" value="Caspase-like_dom_sf"/>
</dbReference>
<sequence>MAEQLYKIRGTLSDTRAPRFGGVTPSHRLIPGAARDGAGDQIEVAGNTVVRVELDNGFALWSRVDDLTQEYGALPSRDAGAAWEFSRLTPRTSSGGERGLLGLAIRVLDFFGLDLAEKSARKLGQHFEQKLLGDHPPGLYQLDLSGDLTLRSLPDTSPIPSNQGPLLVFLHGTASSTAGSFGKLWEPGATEAARLRQSLAPVYGERVLALEHRSLTESPIQNALTLVKRLPSGAELHLVSHSRGGLVGELLALSGCPKLDQLLTPDKVQQLFAADRSIAPQLGLSPLSDTEAQARDADYHADRQHLLELVALLAQKQLHVTRFARVACPARGTTLASGRLDRWLSVLDYLVNAATGNGLFGDSLDFLLAVVKERTDPRTLPGIEAMVPGSALTRLLNGVPELVTSADLSVIAGDIEPGDGLWNTLKVLASDWFYKNEHDLVVDTASMGGGLTRLAPGARFRQDSGPKVNHFRYFSNEASIRWLGAALGRSDADSGGFLPLTAPPPAAPRCLAAATRSRSSPNKPRPIVVLLPGTMGSQLRVQDDTVWLDYWALLKGGLKRLAMDRPGISPVGLVDDFYGPLVEFLARSHQVELFPYDWRHSVRQAAARLASTLEPLLAQAERSGQPLRLVAHSMGGLVVRAMIADGGLGSAVWQRITRLPGARFLMLGTPNLGSYEAVRWLTGFNPTQTKLTLLDITQNTDQIIGLVARYPGLLELLPFAPSDPDFADTSRWDKLRQAIRASWATAPTAALQEAATTWQLLRSAPPDPQHMVYVAGCQPSTVIDYQLSPGPSWWRPEQKRLQFIATHEGDGTVSWQSGCLPGVPTWYAEDTAHDALCAQPRAFPGYLDLLVNGQTRLLPNTPPARARGAAGEERFVLPDTPPVDGMPAPGDISGLGWSGQALAPQATSEAALPPIEIAIRHGNLAYARHPVLVGHYQGDTVVSAEAVLDRQLGGALTRRLDLGIYPGPLGSNTVFLNDSASAKPAGAVVVGLGQVGALSPGLLEDSVRAALLDFALDVAHWPDPRFGEGGRPRSAAVTCLLVGTGSGGLPVADALEAILRAAVCANRRLADQGLDNRVLIDRLEFLELFEDIAIAAADALGRLVDNEALAGAVRWEAKAVETGQGGHRRVRFVASPEWYQRLEITEDTGRLRFVFPTDRARAEETLATGQLALAQSFVQIASQSTGHNSEASKTLFEMLLPLRLREMALQQGNLVVMVDAQTAPYPWELLENRWATGERPPAVAAGFIRQFRTSTFRQRPVHGLSNTALVIGNPDLGGSADFADLPGAREEAQQVAQQLSHNGYEVLDCVDQSSTPILEALHKNSWRILHLAGHGVHQYRRPGAVVGAEAISGMVMGADTFLTPGDIAQLRFVPELVFVNCCHLGRLDGPRPLDRLGLAANLGEELIRMGVRAVVAAGWAVDDRAGQVFATNFYQGMLSGDAFGEAVRRAREEVWTRCPDVNTWGAYQCYGDPDFRLHRDGSTTQTVWPDFGTPHELVVDLNNLSADLCAGGHTSHGSERIASRLARVPQAQAEQWLQRADVCAALGLAWGELREWQQALDWLDKALAAERGDCPMRVLEQHANFRVRLAQHSWRAARRLSPAKRESVRQQAVHNIDTAVADLQLLCQRSPSSERQNLLGSAHKRLAVLQTDASQQLDALRQMALHYQQSLLRHSDAYAFTNWLAATLLIAQRDTAPKLDTAGITAQLAQQRSALSHRLADNPNFWDAASLADLSLSQLLLQAASQPRRRAKVPAGTQAAPVLAAYRAAIGRASSPRELAALTDNLDFLLSLWSATDKPTRHLLEQLLESLT</sequence>
<evidence type="ECO:0000313" key="3">
    <source>
        <dbReference type="EMBL" id="OOV06619.1"/>
    </source>
</evidence>
<evidence type="ECO:0000259" key="2">
    <source>
        <dbReference type="Pfam" id="PF24096"/>
    </source>
</evidence>
<comment type="caution">
    <text evidence="3">The sequence shown here is derived from an EMBL/GenBank/DDBJ whole genome shotgun (WGS) entry which is preliminary data.</text>
</comment>
<reference evidence="3 4" key="1">
    <citation type="submission" date="2017-01" db="EMBL/GenBank/DDBJ databases">
        <title>Genome sequencing of Rhodoferax fermentans JCM 7819.</title>
        <authorList>
            <person name="Kim Y.J."/>
            <person name="Farh M.E.-A."/>
            <person name="Yang D.-C."/>
        </authorList>
    </citation>
    <scope>NUCLEOTIDE SEQUENCE [LARGE SCALE GENOMIC DNA]</scope>
    <source>
        <strain evidence="3 4">JCM 7819</strain>
    </source>
</reference>
<dbReference type="Proteomes" id="UP000190750">
    <property type="component" value="Unassembled WGS sequence"/>
</dbReference>
<dbReference type="EMBL" id="MTJN01000002">
    <property type="protein sequence ID" value="OOV06619.1"/>
    <property type="molecule type" value="Genomic_DNA"/>
</dbReference>
<dbReference type="Pfam" id="PF24096">
    <property type="entry name" value="DUF7379"/>
    <property type="match status" value="1"/>
</dbReference>
<dbReference type="PANTHER" id="PTHR11440">
    <property type="entry name" value="LECITHIN-CHOLESTEROL ACYLTRANSFERASE-RELATED"/>
    <property type="match status" value="1"/>
</dbReference>